<proteinExistence type="predicted"/>
<protein>
    <submittedName>
        <fullName evidence="1">Uncharacterized protein</fullName>
    </submittedName>
</protein>
<dbReference type="EMBL" id="VSRR010000077">
    <property type="protein sequence ID" value="MPC09612.1"/>
    <property type="molecule type" value="Genomic_DNA"/>
</dbReference>
<reference evidence="1 2" key="1">
    <citation type="submission" date="2019-05" db="EMBL/GenBank/DDBJ databases">
        <title>Another draft genome of Portunus trituberculatus and its Hox gene families provides insights of decapod evolution.</title>
        <authorList>
            <person name="Jeong J.-H."/>
            <person name="Song I."/>
            <person name="Kim S."/>
            <person name="Choi T."/>
            <person name="Kim D."/>
            <person name="Ryu S."/>
            <person name="Kim W."/>
        </authorList>
    </citation>
    <scope>NUCLEOTIDE SEQUENCE [LARGE SCALE GENOMIC DNA]</scope>
    <source>
        <tissue evidence="1">Muscle</tissue>
    </source>
</reference>
<comment type="caution">
    <text evidence="1">The sequence shown here is derived from an EMBL/GenBank/DDBJ whole genome shotgun (WGS) entry which is preliminary data.</text>
</comment>
<dbReference type="Proteomes" id="UP000324222">
    <property type="component" value="Unassembled WGS sequence"/>
</dbReference>
<evidence type="ECO:0000313" key="2">
    <source>
        <dbReference type="Proteomes" id="UP000324222"/>
    </source>
</evidence>
<evidence type="ECO:0000313" key="1">
    <source>
        <dbReference type="EMBL" id="MPC09612.1"/>
    </source>
</evidence>
<sequence>MLWPIVPVGIFEEYMWNVVNILPITGTGNFIYSGSHIRTHTMTCFHIHSAYYLAILYSFRNFCGD</sequence>
<keyword evidence="2" id="KW-1185">Reference proteome</keyword>
<name>A0A5B7CIV3_PORTR</name>
<organism evidence="1 2">
    <name type="scientific">Portunus trituberculatus</name>
    <name type="common">Swimming crab</name>
    <name type="synonym">Neptunus trituberculatus</name>
    <dbReference type="NCBI Taxonomy" id="210409"/>
    <lineage>
        <taxon>Eukaryota</taxon>
        <taxon>Metazoa</taxon>
        <taxon>Ecdysozoa</taxon>
        <taxon>Arthropoda</taxon>
        <taxon>Crustacea</taxon>
        <taxon>Multicrustacea</taxon>
        <taxon>Malacostraca</taxon>
        <taxon>Eumalacostraca</taxon>
        <taxon>Eucarida</taxon>
        <taxon>Decapoda</taxon>
        <taxon>Pleocyemata</taxon>
        <taxon>Brachyura</taxon>
        <taxon>Eubrachyura</taxon>
        <taxon>Portunoidea</taxon>
        <taxon>Portunidae</taxon>
        <taxon>Portuninae</taxon>
        <taxon>Portunus</taxon>
    </lineage>
</organism>
<dbReference type="AlphaFoldDB" id="A0A5B7CIV3"/>
<gene>
    <name evidence="1" type="ORF">E2C01_002225</name>
</gene>
<accession>A0A5B7CIV3</accession>